<dbReference type="EMBL" id="SPRH01000024">
    <property type="protein sequence ID" value="TIC00197.1"/>
    <property type="molecule type" value="Genomic_DNA"/>
</dbReference>
<name>A0A4T0R9X4_9BASI</name>
<evidence type="ECO:0000313" key="4">
    <source>
        <dbReference type="EMBL" id="TIC00197.1"/>
    </source>
</evidence>
<dbReference type="Proteomes" id="UP000305362">
    <property type="component" value="Unassembled WGS sequence"/>
</dbReference>
<dbReference type="EMBL" id="SPRC01000010">
    <property type="protein sequence ID" value="TIB81093.1"/>
    <property type="molecule type" value="Genomic_DNA"/>
</dbReference>
<dbReference type="AlphaFoldDB" id="A0A4T0R9X4"/>
<dbReference type="Proteomes" id="UP000309601">
    <property type="component" value="Unassembled WGS sequence"/>
</dbReference>
<dbReference type="Proteomes" id="UP000310685">
    <property type="component" value="Unassembled WGS sequence"/>
</dbReference>
<evidence type="ECO:0000313" key="6">
    <source>
        <dbReference type="EMBL" id="TIC64677.1"/>
    </source>
</evidence>
<dbReference type="EMBL" id="SPRX01000005">
    <property type="protein sequence ID" value="TIC68948.1"/>
    <property type="molecule type" value="Genomic_DNA"/>
</dbReference>
<reference evidence="9 10" key="1">
    <citation type="submission" date="2019-03" db="EMBL/GenBank/DDBJ databases">
        <title>Sequencing 25 genomes of Wallemia mellicola.</title>
        <authorList>
            <person name="Gostincar C."/>
        </authorList>
    </citation>
    <scope>NUCLEOTIDE SEQUENCE [LARGE SCALE GENOMIC DNA]</scope>
    <source>
        <strain evidence="4 11">EXF-1262</strain>
        <strain evidence="6 12">EXF-1274</strain>
        <strain evidence="7 9">EXF-1277</strain>
        <strain evidence="3 13">EXF-6152</strain>
        <strain evidence="8 14">EXF-757</strain>
        <strain evidence="5 10">EXF-8738</strain>
    </source>
</reference>
<evidence type="ECO:0000313" key="8">
    <source>
        <dbReference type="EMBL" id="TIC68948.1"/>
    </source>
</evidence>
<comment type="caution">
    <text evidence="5">The sequence shown here is derived from an EMBL/GenBank/DDBJ whole genome shotgun (WGS) entry which is preliminary data.</text>
</comment>
<accession>A0A4T0R9X4</accession>
<gene>
    <name evidence="8" type="ORF">E3Q01_00605</name>
    <name evidence="6" type="ORF">E3Q02_02525</name>
    <name evidence="7" type="ORF">E3Q03_02398</name>
    <name evidence="5" type="ORF">E3Q10_00410</name>
    <name evidence="4" type="ORF">E3Q17_02286</name>
    <name evidence="3" type="ORF">E3Q22_01428</name>
</gene>
<sequence>MTILRHLRRMSTRDNYYNNEPEVQPFNDIQGESIPPPAYTPYEQQQHSQQNLYTSPTQTSFPVASIPTSSGYAPPDHPPPRGNSLGGDWLHDARKGLEGRSEDPLLFLSRFDTCFLVDDSGSMAGGLWRSMLSALAGLLEIAINYDPDGIDVYFLNNPATAQNVQNVNNLKSLFDSVQPCGSTPTGTRLEEILLDYLNEYERVTSSGGKMRPLNIIVVTDGTAEDDVETVILNAARRLDGLRAPISQVGIQFIQIGDDPEATVWLHELDNEIHNRDGGCRDIVDTTPAIDIVDGDFDAKYLLKAMLGGINKRYDRANNNAH</sequence>
<dbReference type="Pfam" id="PF00092">
    <property type="entry name" value="VWA"/>
    <property type="match status" value="1"/>
</dbReference>
<dbReference type="InterPro" id="IPR036465">
    <property type="entry name" value="vWFA_dom_sf"/>
</dbReference>
<evidence type="ECO:0000313" key="12">
    <source>
        <dbReference type="Proteomes" id="UP000309601"/>
    </source>
</evidence>
<feature type="region of interest" description="Disordered" evidence="1">
    <location>
        <begin position="15"/>
        <end position="85"/>
    </location>
</feature>
<evidence type="ECO:0000313" key="3">
    <source>
        <dbReference type="EMBL" id="TIB81093.1"/>
    </source>
</evidence>
<dbReference type="EMBL" id="SPRV01000023">
    <property type="protein sequence ID" value="TIC65896.1"/>
    <property type="molecule type" value="Genomic_DNA"/>
</dbReference>
<dbReference type="PROSITE" id="PS50234">
    <property type="entry name" value="VWFA"/>
    <property type="match status" value="1"/>
</dbReference>
<dbReference type="OMA" id="ENEPMGR"/>
<evidence type="ECO:0000313" key="14">
    <source>
        <dbReference type="Proteomes" id="UP000310708"/>
    </source>
</evidence>
<dbReference type="EMBL" id="SPRO01000002">
    <property type="protein sequence ID" value="TIC34224.1"/>
    <property type="molecule type" value="Genomic_DNA"/>
</dbReference>
<evidence type="ECO:0000313" key="5">
    <source>
        <dbReference type="EMBL" id="TIC34224.1"/>
    </source>
</evidence>
<evidence type="ECO:0000313" key="7">
    <source>
        <dbReference type="EMBL" id="TIC65896.1"/>
    </source>
</evidence>
<dbReference type="PANTHER" id="PTHR34706">
    <property type="entry name" value="SLR1338 PROTEIN"/>
    <property type="match status" value="1"/>
</dbReference>
<dbReference type="Proteomes" id="UP000310708">
    <property type="component" value="Unassembled WGS sequence"/>
</dbReference>
<evidence type="ECO:0000313" key="11">
    <source>
        <dbReference type="Proteomes" id="UP000307169"/>
    </source>
</evidence>
<dbReference type="InterPro" id="IPR002035">
    <property type="entry name" value="VWF_A"/>
</dbReference>
<evidence type="ECO:0000313" key="9">
    <source>
        <dbReference type="Proteomes" id="UP000305362"/>
    </source>
</evidence>
<protein>
    <recommendedName>
        <fullName evidence="2">VWFA domain-containing protein</fullName>
    </recommendedName>
</protein>
<dbReference type="Proteomes" id="UP000305647">
    <property type="component" value="Unassembled WGS sequence"/>
</dbReference>
<feature type="compositionally biased region" description="Polar residues" evidence="1">
    <location>
        <begin position="42"/>
        <end position="71"/>
    </location>
</feature>
<dbReference type="Gene3D" id="3.40.50.410">
    <property type="entry name" value="von Willebrand factor, type A domain"/>
    <property type="match status" value="1"/>
</dbReference>
<dbReference type="SUPFAM" id="SSF53300">
    <property type="entry name" value="vWA-like"/>
    <property type="match status" value="1"/>
</dbReference>
<dbReference type="OrthoDB" id="2142040at2759"/>
<organism evidence="5 10">
    <name type="scientific">Wallemia mellicola</name>
    <dbReference type="NCBI Taxonomy" id="1708541"/>
    <lineage>
        <taxon>Eukaryota</taxon>
        <taxon>Fungi</taxon>
        <taxon>Dikarya</taxon>
        <taxon>Basidiomycota</taxon>
        <taxon>Wallemiomycotina</taxon>
        <taxon>Wallemiomycetes</taxon>
        <taxon>Wallemiales</taxon>
        <taxon>Wallemiaceae</taxon>
        <taxon>Wallemia</taxon>
    </lineage>
</organism>
<evidence type="ECO:0000259" key="2">
    <source>
        <dbReference type="PROSITE" id="PS50234"/>
    </source>
</evidence>
<dbReference type="Proteomes" id="UP000307169">
    <property type="component" value="Unassembled WGS sequence"/>
</dbReference>
<dbReference type="PANTHER" id="PTHR34706:SF1">
    <property type="entry name" value="VWFA DOMAIN-CONTAINING PROTEIN"/>
    <property type="match status" value="1"/>
</dbReference>
<evidence type="ECO:0000313" key="13">
    <source>
        <dbReference type="Proteomes" id="UP000310685"/>
    </source>
</evidence>
<dbReference type="EMBL" id="SPRW01000026">
    <property type="protein sequence ID" value="TIC64677.1"/>
    <property type="molecule type" value="Genomic_DNA"/>
</dbReference>
<evidence type="ECO:0000313" key="10">
    <source>
        <dbReference type="Proteomes" id="UP000305647"/>
    </source>
</evidence>
<feature type="domain" description="VWFA" evidence="2">
    <location>
        <begin position="112"/>
        <end position="309"/>
    </location>
</feature>
<evidence type="ECO:0000256" key="1">
    <source>
        <dbReference type="SAM" id="MobiDB-lite"/>
    </source>
</evidence>
<proteinExistence type="predicted"/>